<dbReference type="InterPro" id="IPR036047">
    <property type="entry name" value="F-box-like_dom_sf"/>
</dbReference>
<dbReference type="InterPro" id="IPR011009">
    <property type="entry name" value="Kinase-like_dom_sf"/>
</dbReference>
<dbReference type="InterPro" id="IPR008271">
    <property type="entry name" value="Ser/Thr_kinase_AS"/>
</dbReference>
<dbReference type="EMBL" id="JAGKQM010000006">
    <property type="protein sequence ID" value="KAH0921362.1"/>
    <property type="molecule type" value="Genomic_DNA"/>
</dbReference>
<dbReference type="InterPro" id="IPR025886">
    <property type="entry name" value="PP2-like"/>
</dbReference>
<feature type="region of interest" description="Disordered" evidence="6">
    <location>
        <begin position="1"/>
        <end position="21"/>
    </location>
</feature>
<dbReference type="Pfam" id="PF00069">
    <property type="entry name" value="Pkinase"/>
    <property type="match status" value="1"/>
</dbReference>
<dbReference type="InterPro" id="IPR017441">
    <property type="entry name" value="Protein_kinase_ATP_BS"/>
</dbReference>
<evidence type="ECO:0000259" key="8">
    <source>
        <dbReference type="PROSITE" id="PS50181"/>
    </source>
</evidence>
<feature type="domain" description="Protein kinase" evidence="7">
    <location>
        <begin position="400"/>
        <end position="648"/>
    </location>
</feature>
<keyword evidence="2 5" id="KW-0547">Nucleotide-binding</keyword>
<dbReference type="Gene3D" id="1.10.510.10">
    <property type="entry name" value="Transferase(Phosphotransferase) domain 1"/>
    <property type="match status" value="1"/>
</dbReference>
<organism evidence="9 10">
    <name type="scientific">Brassica napus</name>
    <name type="common">Rape</name>
    <dbReference type="NCBI Taxonomy" id="3708"/>
    <lineage>
        <taxon>Eukaryota</taxon>
        <taxon>Viridiplantae</taxon>
        <taxon>Streptophyta</taxon>
        <taxon>Embryophyta</taxon>
        <taxon>Tracheophyta</taxon>
        <taxon>Spermatophyta</taxon>
        <taxon>Magnoliopsida</taxon>
        <taxon>eudicotyledons</taxon>
        <taxon>Gunneridae</taxon>
        <taxon>Pentapetalae</taxon>
        <taxon>rosids</taxon>
        <taxon>malvids</taxon>
        <taxon>Brassicales</taxon>
        <taxon>Brassicaceae</taxon>
        <taxon>Brassiceae</taxon>
        <taxon>Brassica</taxon>
    </lineage>
</organism>
<dbReference type="SMART" id="SM00220">
    <property type="entry name" value="S_TKc"/>
    <property type="match status" value="1"/>
</dbReference>
<dbReference type="Pfam" id="PF00646">
    <property type="entry name" value="F-box"/>
    <property type="match status" value="1"/>
</dbReference>
<feature type="compositionally biased region" description="Basic and acidic residues" evidence="6">
    <location>
        <begin position="682"/>
        <end position="697"/>
    </location>
</feature>
<protein>
    <recommendedName>
        <fullName evidence="11">Protein kinase domain-containing protein</fullName>
    </recommendedName>
</protein>
<dbReference type="PROSITE" id="PS00108">
    <property type="entry name" value="PROTEIN_KINASE_ST"/>
    <property type="match status" value="1"/>
</dbReference>
<name>A0ABQ8CW86_BRANA</name>
<proteinExistence type="predicted"/>
<dbReference type="SUPFAM" id="SSF56112">
    <property type="entry name" value="Protein kinase-like (PK-like)"/>
    <property type="match status" value="1"/>
</dbReference>
<feature type="domain" description="F-box" evidence="8">
    <location>
        <begin position="19"/>
        <end position="65"/>
    </location>
</feature>
<evidence type="ECO:0000256" key="3">
    <source>
        <dbReference type="ARBA" id="ARBA00022777"/>
    </source>
</evidence>
<keyword evidence="1" id="KW-0808">Transferase</keyword>
<dbReference type="PROSITE" id="PS00107">
    <property type="entry name" value="PROTEIN_KINASE_ATP"/>
    <property type="match status" value="1"/>
</dbReference>
<evidence type="ECO:0000313" key="9">
    <source>
        <dbReference type="EMBL" id="KAH0921362.1"/>
    </source>
</evidence>
<dbReference type="SUPFAM" id="SSF81383">
    <property type="entry name" value="F-box domain"/>
    <property type="match status" value="1"/>
</dbReference>
<feature type="region of interest" description="Disordered" evidence="6">
    <location>
        <begin position="289"/>
        <end position="316"/>
    </location>
</feature>
<keyword evidence="4 5" id="KW-0067">ATP-binding</keyword>
<comment type="caution">
    <text evidence="9">The sequence shown here is derived from an EMBL/GenBank/DDBJ whole genome shotgun (WGS) entry which is preliminary data.</text>
</comment>
<keyword evidence="3" id="KW-0418">Kinase</keyword>
<evidence type="ECO:0000256" key="1">
    <source>
        <dbReference type="ARBA" id="ARBA00022679"/>
    </source>
</evidence>
<dbReference type="CDD" id="cd22162">
    <property type="entry name" value="F-box_AtSKIP3-like"/>
    <property type="match status" value="1"/>
</dbReference>
<evidence type="ECO:0000256" key="6">
    <source>
        <dbReference type="SAM" id="MobiDB-lite"/>
    </source>
</evidence>
<evidence type="ECO:0000259" key="7">
    <source>
        <dbReference type="PROSITE" id="PS50011"/>
    </source>
</evidence>
<evidence type="ECO:0008006" key="11">
    <source>
        <dbReference type="Google" id="ProtNLM"/>
    </source>
</evidence>
<keyword evidence="10" id="KW-1185">Reference proteome</keyword>
<dbReference type="SMART" id="SM00256">
    <property type="entry name" value="FBOX"/>
    <property type="match status" value="1"/>
</dbReference>
<dbReference type="PROSITE" id="PS50181">
    <property type="entry name" value="FBOX"/>
    <property type="match status" value="1"/>
</dbReference>
<evidence type="ECO:0000256" key="5">
    <source>
        <dbReference type="PROSITE-ProRule" id="PRU10141"/>
    </source>
</evidence>
<dbReference type="Proteomes" id="UP000824890">
    <property type="component" value="Unassembled WGS sequence"/>
</dbReference>
<dbReference type="CDD" id="cd05117">
    <property type="entry name" value="STKc_CAMK"/>
    <property type="match status" value="1"/>
</dbReference>
<evidence type="ECO:0000313" key="10">
    <source>
        <dbReference type="Proteomes" id="UP000824890"/>
    </source>
</evidence>
<dbReference type="PROSITE" id="PS50011">
    <property type="entry name" value="PROTEIN_KINASE_DOM"/>
    <property type="match status" value="1"/>
</dbReference>
<dbReference type="PANTHER" id="PTHR31960">
    <property type="entry name" value="F-BOX PROTEIN PP2-A15"/>
    <property type="match status" value="1"/>
</dbReference>
<dbReference type="PANTHER" id="PTHR31960:SF22">
    <property type="entry name" value="F-BOX PROTEIN PP2-A12"/>
    <property type="match status" value="1"/>
</dbReference>
<reference evidence="9 10" key="1">
    <citation type="submission" date="2021-05" db="EMBL/GenBank/DDBJ databases">
        <title>Genome Assembly of Synthetic Allotetraploid Brassica napus Reveals Homoeologous Exchanges between Subgenomes.</title>
        <authorList>
            <person name="Davis J.T."/>
        </authorList>
    </citation>
    <scope>NUCLEOTIDE SEQUENCE [LARGE SCALE GENOMIC DNA]</scope>
    <source>
        <strain evidence="10">cv. Da-Ae</strain>
        <tissue evidence="9">Seedling</tissue>
    </source>
</reference>
<dbReference type="InterPro" id="IPR001810">
    <property type="entry name" value="F-box_dom"/>
</dbReference>
<accession>A0ABQ8CW86</accession>
<feature type="region of interest" description="Disordered" evidence="6">
    <location>
        <begin position="663"/>
        <end position="713"/>
    </location>
</feature>
<feature type="binding site" evidence="5">
    <location>
        <position position="429"/>
    </location>
    <ligand>
        <name>ATP</name>
        <dbReference type="ChEBI" id="CHEBI:30616"/>
    </ligand>
</feature>
<evidence type="ECO:0000256" key="4">
    <source>
        <dbReference type="ARBA" id="ARBA00022840"/>
    </source>
</evidence>
<dbReference type="Pfam" id="PF14299">
    <property type="entry name" value="PP2"/>
    <property type="match status" value="1"/>
</dbReference>
<gene>
    <name evidence="9" type="ORF">HID58_021380</name>
</gene>
<evidence type="ECO:0000256" key="2">
    <source>
        <dbReference type="ARBA" id="ARBA00022741"/>
    </source>
</evidence>
<dbReference type="InterPro" id="IPR000719">
    <property type="entry name" value="Prot_kinase_dom"/>
</dbReference>
<sequence length="765" mass="85301">MGASHSALHKDLSSSSSSSSCLGDLPEDCVAQIVENLDPIEICRLSKLNRAFRGASWADFVWESKLPPNYEAFLERILGGFPENLQKRDIYACLCRVNSFDQGTKKVWIDKRSGGVCLSISAKGLSITGIDDRRYWSHIPTDESRFASVAYLQQTWWFEVDGEIDFPFPAGTYSIFFRVQLGQSGKWFGRRVCNTEQVHGWDIKPVRFQLWTEDGQYSSSQCMLTERARWNHYHGGDFVVRESRRSSTKIKFSMTQIDCTHTKGGLSLDSVIVYPSSCKDRLNRNPLLSVSMRKKRKGSEAEGSEEDSPCATTASRSSNFRSHFSLEGYARLKKRCKENDTVVDGEDSIGSFKRRLAGVATAPPCGASSLVSSGRGLKRKIGCIDVSTQTGRKNKIDDDYVFGPNIGKGKFGSVRICRSKSNGIDFACKTLKKGEETVHREVEIMQHLSGHPRVVTLHAVYEESDCFHLVMELCSGGRLIDQMVKEGRYSEQRAANIFKDLMLVINYCHEMGVVHRDIKPENILLTAAGKIQLADFGLAMRIAKGQTLSGLAGSPAYVAPEVLSESYSEKVDVWSAGVLLYALLSGVLPFKGDSLDAIFEAIKKVKLDFNSGVWESVSKPARDLLSRMLTRDESARITADEVLRHPWILFYTDRTLKTMCIKSKHKGQAGSPPGLQLRSPIKKTDVNRANREKKTPYDDSPTDSFSNTEEEEDESGVVDVLVVAISNVRISEPKRSRLCSPTNSPIEQQHSSNLTTTTNTLCRAF</sequence>